<evidence type="ECO:0000313" key="1">
    <source>
        <dbReference type="EMBL" id="VVB03841.1"/>
    </source>
</evidence>
<keyword evidence="2" id="KW-1185">Reference proteome</keyword>
<dbReference type="EMBL" id="CABITT030000005">
    <property type="protein sequence ID" value="VVB03841.1"/>
    <property type="molecule type" value="Genomic_DNA"/>
</dbReference>
<evidence type="ECO:0000313" key="2">
    <source>
        <dbReference type="Proteomes" id="UP000489600"/>
    </source>
</evidence>
<sequence>MAGEDYQEWGLSIEEWELQESVVPHHLLDDDSEEEVELVLEGSEVEDDNCDRVVDGSSVKQAVTCDIRASVRKLIDQSISHIVVHFKQLKLLTLLLENFLFSQPCS</sequence>
<reference evidence="1" key="1">
    <citation type="submission" date="2019-07" db="EMBL/GenBank/DDBJ databases">
        <authorList>
            <person name="Dittberner H."/>
        </authorList>
    </citation>
    <scope>NUCLEOTIDE SEQUENCE [LARGE SCALE GENOMIC DNA]</scope>
</reference>
<protein>
    <submittedName>
        <fullName evidence="1">Uncharacterized protein</fullName>
    </submittedName>
</protein>
<comment type="caution">
    <text evidence="1">The sequence shown here is derived from an EMBL/GenBank/DDBJ whole genome shotgun (WGS) entry which is preliminary data.</text>
</comment>
<organism evidence="1 2">
    <name type="scientific">Arabis nemorensis</name>
    <dbReference type="NCBI Taxonomy" id="586526"/>
    <lineage>
        <taxon>Eukaryota</taxon>
        <taxon>Viridiplantae</taxon>
        <taxon>Streptophyta</taxon>
        <taxon>Embryophyta</taxon>
        <taxon>Tracheophyta</taxon>
        <taxon>Spermatophyta</taxon>
        <taxon>Magnoliopsida</taxon>
        <taxon>eudicotyledons</taxon>
        <taxon>Gunneridae</taxon>
        <taxon>Pentapetalae</taxon>
        <taxon>rosids</taxon>
        <taxon>malvids</taxon>
        <taxon>Brassicales</taxon>
        <taxon>Brassicaceae</taxon>
        <taxon>Arabideae</taxon>
        <taxon>Arabis</taxon>
    </lineage>
</organism>
<proteinExistence type="predicted"/>
<dbReference type="AlphaFoldDB" id="A0A565BR51"/>
<gene>
    <name evidence="1" type="ORF">ANE_LOCUS14285</name>
</gene>
<accession>A0A565BR51</accession>
<name>A0A565BR51_9BRAS</name>
<dbReference type="OrthoDB" id="1719622at2759"/>
<dbReference type="Proteomes" id="UP000489600">
    <property type="component" value="Unassembled WGS sequence"/>
</dbReference>